<reference evidence="12" key="1">
    <citation type="journal article" date="2020" name="mSystems">
        <title>Genome- and Community-Level Interaction Insights into Carbon Utilization and Element Cycling Functions of Hydrothermarchaeota in Hydrothermal Sediment.</title>
        <authorList>
            <person name="Zhou Z."/>
            <person name="Liu Y."/>
            <person name="Xu W."/>
            <person name="Pan J."/>
            <person name="Luo Z.H."/>
            <person name="Li M."/>
        </authorList>
    </citation>
    <scope>NUCLEOTIDE SEQUENCE [LARGE SCALE GENOMIC DNA]</scope>
    <source>
        <strain evidence="12">SpSt-897</strain>
    </source>
</reference>
<evidence type="ECO:0000256" key="9">
    <source>
        <dbReference type="ARBA" id="ARBA00035241"/>
    </source>
</evidence>
<dbReference type="PANTHER" id="PTHR36427">
    <property type="entry name" value="54S RIBOSOMAL PROTEIN L1, MITOCHONDRIAL"/>
    <property type="match status" value="1"/>
</dbReference>
<dbReference type="PANTHER" id="PTHR36427:SF3">
    <property type="entry name" value="LARGE RIBOSOMAL SUBUNIT PROTEIN UL1M"/>
    <property type="match status" value="1"/>
</dbReference>
<keyword evidence="5 10" id="KW-0810">Translation regulation</keyword>
<dbReference type="AlphaFoldDB" id="A0A7C3Z0Z1"/>
<keyword evidence="7 10" id="KW-0689">Ribosomal protein</keyword>
<evidence type="ECO:0000256" key="7">
    <source>
        <dbReference type="ARBA" id="ARBA00022980"/>
    </source>
</evidence>
<dbReference type="CDD" id="cd00403">
    <property type="entry name" value="Ribosomal_L1"/>
    <property type="match status" value="1"/>
</dbReference>
<evidence type="ECO:0000256" key="1">
    <source>
        <dbReference type="ARBA" id="ARBA00010531"/>
    </source>
</evidence>
<dbReference type="PIRSF" id="PIRSF002155">
    <property type="entry name" value="Ribosomal_L1"/>
    <property type="match status" value="1"/>
</dbReference>
<dbReference type="HAMAP" id="MF_01318_B">
    <property type="entry name" value="Ribosomal_uL1_B"/>
    <property type="match status" value="1"/>
</dbReference>
<dbReference type="InterPro" id="IPR028364">
    <property type="entry name" value="Ribosomal_uL1/biogenesis"/>
</dbReference>
<evidence type="ECO:0000256" key="10">
    <source>
        <dbReference type="HAMAP-Rule" id="MF_01318"/>
    </source>
</evidence>
<dbReference type="Gene3D" id="3.40.50.790">
    <property type="match status" value="1"/>
</dbReference>
<name>A0A7C3Z0Z1_9BACT</name>
<dbReference type="GO" id="GO:0019843">
    <property type="term" value="F:rRNA binding"/>
    <property type="evidence" value="ECO:0007669"/>
    <property type="project" value="UniProtKB-UniRule"/>
</dbReference>
<dbReference type="FunFam" id="3.40.50.790:FF:000001">
    <property type="entry name" value="50S ribosomal protein L1"/>
    <property type="match status" value="1"/>
</dbReference>
<keyword evidence="3 10" id="KW-0820">tRNA-binding</keyword>
<dbReference type="EMBL" id="DTMF01000170">
    <property type="protein sequence ID" value="HGF34067.1"/>
    <property type="molecule type" value="Genomic_DNA"/>
</dbReference>
<dbReference type="NCBIfam" id="TIGR01169">
    <property type="entry name" value="rplA_bact"/>
    <property type="match status" value="1"/>
</dbReference>
<dbReference type="PROSITE" id="PS01199">
    <property type="entry name" value="RIBOSOMAL_L1"/>
    <property type="match status" value="1"/>
</dbReference>
<comment type="similarity">
    <text evidence="1 10 11">Belongs to the universal ribosomal protein uL1 family.</text>
</comment>
<comment type="subunit">
    <text evidence="10">Part of the 50S ribosomal subunit.</text>
</comment>
<dbReference type="GO" id="GO:0006417">
    <property type="term" value="P:regulation of translation"/>
    <property type="evidence" value="ECO:0007669"/>
    <property type="project" value="UniProtKB-KW"/>
</dbReference>
<evidence type="ECO:0000256" key="6">
    <source>
        <dbReference type="ARBA" id="ARBA00022884"/>
    </source>
</evidence>
<comment type="function">
    <text evidence="10">Protein L1 is also a translational repressor protein, it controls the translation of the L11 operon by binding to its mRNA.</text>
</comment>
<dbReference type="GO" id="GO:0022625">
    <property type="term" value="C:cytosolic large ribosomal subunit"/>
    <property type="evidence" value="ECO:0007669"/>
    <property type="project" value="TreeGrafter"/>
</dbReference>
<evidence type="ECO:0000256" key="2">
    <source>
        <dbReference type="ARBA" id="ARBA00022491"/>
    </source>
</evidence>
<dbReference type="GO" id="GO:0006412">
    <property type="term" value="P:translation"/>
    <property type="evidence" value="ECO:0007669"/>
    <property type="project" value="UniProtKB-UniRule"/>
</dbReference>
<evidence type="ECO:0000256" key="3">
    <source>
        <dbReference type="ARBA" id="ARBA00022555"/>
    </source>
</evidence>
<sequence length="237" mass="25374">MAKHGKRYRQVAAKVEAGRRYLFQEAVNLALETARAKFDETLDAAVQLGVNPRHADQMVRGAVVLPHGLGKTVRVLVFAKGEKEQEAREAGADIVGAEELIAKIQGGWLEFDKAVSTPDLMGQVGKIGKILGPRGLMPNVKVGTVTFDVAKAVKDLKGGKVDFRVDRAGVVHAPVGKVSFGGEKLLHNLAAFMDQLLRLKPATSKGTYLVGIHLSTTMGPGIPVDPADVKNLVRLLS</sequence>
<keyword evidence="8 10" id="KW-0687">Ribonucleoprotein</keyword>
<organism evidence="12">
    <name type="scientific">Desulfobacca acetoxidans</name>
    <dbReference type="NCBI Taxonomy" id="60893"/>
    <lineage>
        <taxon>Bacteria</taxon>
        <taxon>Pseudomonadati</taxon>
        <taxon>Thermodesulfobacteriota</taxon>
        <taxon>Desulfobaccia</taxon>
        <taxon>Desulfobaccales</taxon>
        <taxon>Desulfobaccaceae</taxon>
        <taxon>Desulfobacca</taxon>
    </lineage>
</organism>
<comment type="caution">
    <text evidence="12">The sequence shown here is derived from an EMBL/GenBank/DDBJ whole genome shotgun (WGS) entry which is preliminary data.</text>
</comment>
<dbReference type="InterPro" id="IPR016095">
    <property type="entry name" value="Ribosomal_uL1_3-a/b-sand"/>
</dbReference>
<comment type="function">
    <text evidence="10">Binds directly to 23S rRNA. The L1 stalk is quite mobile in the ribosome, and is involved in E site tRNA release.</text>
</comment>
<dbReference type="InterPro" id="IPR023674">
    <property type="entry name" value="Ribosomal_uL1-like"/>
</dbReference>
<evidence type="ECO:0000256" key="8">
    <source>
        <dbReference type="ARBA" id="ARBA00023274"/>
    </source>
</evidence>
<dbReference type="SUPFAM" id="SSF56808">
    <property type="entry name" value="Ribosomal protein L1"/>
    <property type="match status" value="1"/>
</dbReference>
<evidence type="ECO:0000313" key="12">
    <source>
        <dbReference type="EMBL" id="HGF34067.1"/>
    </source>
</evidence>
<dbReference type="GO" id="GO:0003735">
    <property type="term" value="F:structural constituent of ribosome"/>
    <property type="evidence" value="ECO:0007669"/>
    <property type="project" value="InterPro"/>
</dbReference>
<dbReference type="InterPro" id="IPR023673">
    <property type="entry name" value="Ribosomal_uL1_CS"/>
</dbReference>
<keyword evidence="2 10" id="KW-0678">Repressor</keyword>
<keyword evidence="4 10" id="KW-0699">rRNA-binding</keyword>
<evidence type="ECO:0000256" key="11">
    <source>
        <dbReference type="RuleBase" id="RU000659"/>
    </source>
</evidence>
<evidence type="ECO:0000256" key="4">
    <source>
        <dbReference type="ARBA" id="ARBA00022730"/>
    </source>
</evidence>
<gene>
    <name evidence="10" type="primary">rplA</name>
    <name evidence="12" type="ORF">ENW96_06715</name>
</gene>
<proteinExistence type="inferred from homology"/>
<dbReference type="GO" id="GO:0000049">
    <property type="term" value="F:tRNA binding"/>
    <property type="evidence" value="ECO:0007669"/>
    <property type="project" value="UniProtKB-KW"/>
</dbReference>
<dbReference type="InterPro" id="IPR002143">
    <property type="entry name" value="Ribosomal_uL1"/>
</dbReference>
<dbReference type="Gene3D" id="3.30.190.20">
    <property type="match status" value="1"/>
</dbReference>
<dbReference type="InterPro" id="IPR005878">
    <property type="entry name" value="Ribosom_uL1_bac-type"/>
</dbReference>
<dbReference type="Pfam" id="PF00687">
    <property type="entry name" value="Ribosomal_L1"/>
    <property type="match status" value="1"/>
</dbReference>
<protein>
    <recommendedName>
        <fullName evidence="9 10">Large ribosomal subunit protein uL1</fullName>
    </recommendedName>
</protein>
<accession>A0A7C3Z0Z1</accession>
<keyword evidence="6 10" id="KW-0694">RNA-binding</keyword>
<evidence type="ECO:0000256" key="5">
    <source>
        <dbReference type="ARBA" id="ARBA00022845"/>
    </source>
</evidence>